<evidence type="ECO:0000256" key="5">
    <source>
        <dbReference type="ARBA" id="ARBA00022741"/>
    </source>
</evidence>
<dbReference type="Gene3D" id="1.10.287.130">
    <property type="match status" value="1"/>
</dbReference>
<evidence type="ECO:0000313" key="12">
    <source>
        <dbReference type="Proteomes" id="UP000316801"/>
    </source>
</evidence>
<dbReference type="PRINTS" id="PR00344">
    <property type="entry name" value="BCTRLSENSOR"/>
</dbReference>
<protein>
    <recommendedName>
        <fullName evidence="2">histidine kinase</fullName>
        <ecNumber evidence="2">2.7.13.3</ecNumber>
    </recommendedName>
</protein>
<dbReference type="InterPro" id="IPR036097">
    <property type="entry name" value="HisK_dim/P_sf"/>
</dbReference>
<reference evidence="11 12" key="1">
    <citation type="submission" date="2019-07" db="EMBL/GenBank/DDBJ databases">
        <title>Ln-dependent methylotrophs.</title>
        <authorList>
            <person name="Tani A."/>
        </authorList>
    </citation>
    <scope>NUCLEOTIDE SEQUENCE [LARGE SCALE GENOMIC DNA]</scope>
    <source>
        <strain evidence="11 12">SM12</strain>
    </source>
</reference>
<comment type="catalytic activity">
    <reaction evidence="1">
        <text>ATP + protein L-histidine = ADP + protein N-phospho-L-histidine.</text>
        <dbReference type="EC" id="2.7.13.3"/>
    </reaction>
</comment>
<dbReference type="Pfam" id="PF02518">
    <property type="entry name" value="HATPase_c"/>
    <property type="match status" value="1"/>
</dbReference>
<feature type="domain" description="Histidine kinase" evidence="10">
    <location>
        <begin position="306"/>
        <end position="521"/>
    </location>
</feature>
<feature type="transmembrane region" description="Helical" evidence="9">
    <location>
        <begin position="16"/>
        <end position="36"/>
    </location>
</feature>
<dbReference type="RefSeq" id="WP_143124354.1">
    <property type="nucleotide sequence ID" value="NZ_VJMG01000015.1"/>
</dbReference>
<evidence type="ECO:0000256" key="8">
    <source>
        <dbReference type="ARBA" id="ARBA00023012"/>
    </source>
</evidence>
<keyword evidence="4" id="KW-0808">Transferase</keyword>
<dbReference type="InterPro" id="IPR005467">
    <property type="entry name" value="His_kinase_dom"/>
</dbReference>
<feature type="transmembrane region" description="Helical" evidence="9">
    <location>
        <begin position="65"/>
        <end position="87"/>
    </location>
</feature>
<dbReference type="InterPro" id="IPR003594">
    <property type="entry name" value="HATPase_dom"/>
</dbReference>
<dbReference type="Pfam" id="PF00512">
    <property type="entry name" value="HisKA"/>
    <property type="match status" value="1"/>
</dbReference>
<keyword evidence="6" id="KW-0418">Kinase</keyword>
<dbReference type="SMART" id="SM00387">
    <property type="entry name" value="HATPase_c"/>
    <property type="match status" value="1"/>
</dbReference>
<dbReference type="SUPFAM" id="SSF55874">
    <property type="entry name" value="ATPase domain of HSP90 chaperone/DNA topoisomerase II/histidine kinase"/>
    <property type="match status" value="1"/>
</dbReference>
<accession>A0A549TDT2</accession>
<dbReference type="SMART" id="SM00388">
    <property type="entry name" value="HisKA"/>
    <property type="match status" value="1"/>
</dbReference>
<keyword evidence="9" id="KW-0472">Membrane</keyword>
<dbReference type="InterPro" id="IPR004358">
    <property type="entry name" value="Sig_transdc_His_kin-like_C"/>
</dbReference>
<evidence type="ECO:0000256" key="4">
    <source>
        <dbReference type="ARBA" id="ARBA00022679"/>
    </source>
</evidence>
<gene>
    <name evidence="11" type="ORF">FNA46_06755</name>
</gene>
<dbReference type="AlphaFoldDB" id="A0A549TDT2"/>
<dbReference type="Proteomes" id="UP000316801">
    <property type="component" value="Unassembled WGS sequence"/>
</dbReference>
<keyword evidence="12" id="KW-1185">Reference proteome</keyword>
<keyword evidence="5" id="KW-0547">Nucleotide-binding</keyword>
<evidence type="ECO:0000256" key="2">
    <source>
        <dbReference type="ARBA" id="ARBA00012438"/>
    </source>
</evidence>
<evidence type="ECO:0000259" key="10">
    <source>
        <dbReference type="PROSITE" id="PS50109"/>
    </source>
</evidence>
<keyword evidence="8" id="KW-0902">Two-component regulatory system</keyword>
<name>A0A549TDT2_9HYPH</name>
<evidence type="ECO:0000256" key="9">
    <source>
        <dbReference type="SAM" id="Phobius"/>
    </source>
</evidence>
<keyword evidence="9" id="KW-0812">Transmembrane</keyword>
<organism evidence="11 12">
    <name type="scientific">Rhizobium straminoryzae</name>
    <dbReference type="NCBI Taxonomy" id="1387186"/>
    <lineage>
        <taxon>Bacteria</taxon>
        <taxon>Pseudomonadati</taxon>
        <taxon>Pseudomonadota</taxon>
        <taxon>Alphaproteobacteria</taxon>
        <taxon>Hyphomicrobiales</taxon>
        <taxon>Rhizobiaceae</taxon>
        <taxon>Rhizobium/Agrobacterium group</taxon>
        <taxon>Rhizobium</taxon>
    </lineage>
</organism>
<dbReference type="SUPFAM" id="SSF47384">
    <property type="entry name" value="Homodimeric domain of signal transducing histidine kinase"/>
    <property type="match status" value="1"/>
</dbReference>
<dbReference type="PROSITE" id="PS50109">
    <property type="entry name" value="HIS_KIN"/>
    <property type="match status" value="1"/>
</dbReference>
<dbReference type="PANTHER" id="PTHR43065">
    <property type="entry name" value="SENSOR HISTIDINE KINASE"/>
    <property type="match status" value="1"/>
</dbReference>
<evidence type="ECO:0000313" key="11">
    <source>
        <dbReference type="EMBL" id="TRL40244.1"/>
    </source>
</evidence>
<evidence type="ECO:0000256" key="7">
    <source>
        <dbReference type="ARBA" id="ARBA00022840"/>
    </source>
</evidence>
<feature type="transmembrane region" description="Helical" evidence="9">
    <location>
        <begin position="93"/>
        <end position="112"/>
    </location>
</feature>
<proteinExistence type="predicted"/>
<sequence>MSIASAIFRSREPEGGAYHIAFGATALALAATVFYVDTYTDIEGAIAVLYAITVLLAAQAITRVGLITLSCLCGFLSLVSYALTHAGETDLQAMLRLVVALAALVITTMLLVKTETARLALLSINAALRESEGRYRSIFDRTRVALWERDYSKLHAVLMGLKQQGIVDVRAHARAHPGFTERCIDLITVVASNEAGKELLGCDASATGTLKQSITTASDKFLDMLQAIMDNRRVFEDKVLIRTHGGDDKLVLLSISFPEEPLAFHRVIVSMVDITQRELALKALGEAQAELTKASKAAAVGVMSASLAHELNQPLGAIVVNAQTLLRWLDRDPPDLAAARRCAERMVRDSQRASDIIHNTRSLLARRDGSTETFDLDAFIEDTLALLEHELDRSGTKVRIEREHTPPVRAVKIELQQVLINLLTNAIQAMDEAGIENRAIIVRTESQDAGTIRLTIRDTGPGIAEAIRDKLFSPFFTTKATGMGIGLSICRATLEARGGSLTGDNHPQGGAVFSILMPVHPEVERA</sequence>
<feature type="transmembrane region" description="Helical" evidence="9">
    <location>
        <begin position="42"/>
        <end position="58"/>
    </location>
</feature>
<dbReference type="InterPro" id="IPR036890">
    <property type="entry name" value="HATPase_C_sf"/>
</dbReference>
<dbReference type="GO" id="GO:0005524">
    <property type="term" value="F:ATP binding"/>
    <property type="evidence" value="ECO:0007669"/>
    <property type="project" value="UniProtKB-KW"/>
</dbReference>
<dbReference type="PANTHER" id="PTHR43065:SF10">
    <property type="entry name" value="PEROXIDE STRESS-ACTIVATED HISTIDINE KINASE MAK3"/>
    <property type="match status" value="1"/>
</dbReference>
<keyword evidence="9" id="KW-1133">Transmembrane helix</keyword>
<keyword evidence="7" id="KW-0067">ATP-binding</keyword>
<evidence type="ECO:0000256" key="1">
    <source>
        <dbReference type="ARBA" id="ARBA00000085"/>
    </source>
</evidence>
<dbReference type="GO" id="GO:0000155">
    <property type="term" value="F:phosphorelay sensor kinase activity"/>
    <property type="evidence" value="ECO:0007669"/>
    <property type="project" value="InterPro"/>
</dbReference>
<dbReference type="EC" id="2.7.13.3" evidence="2"/>
<dbReference type="CDD" id="cd00082">
    <property type="entry name" value="HisKA"/>
    <property type="match status" value="1"/>
</dbReference>
<dbReference type="InterPro" id="IPR003661">
    <property type="entry name" value="HisK_dim/P_dom"/>
</dbReference>
<evidence type="ECO:0000256" key="3">
    <source>
        <dbReference type="ARBA" id="ARBA00022553"/>
    </source>
</evidence>
<dbReference type="EMBL" id="VJMG01000015">
    <property type="protein sequence ID" value="TRL40244.1"/>
    <property type="molecule type" value="Genomic_DNA"/>
</dbReference>
<comment type="caution">
    <text evidence="11">The sequence shown here is derived from an EMBL/GenBank/DDBJ whole genome shotgun (WGS) entry which is preliminary data.</text>
</comment>
<evidence type="ECO:0000256" key="6">
    <source>
        <dbReference type="ARBA" id="ARBA00022777"/>
    </source>
</evidence>
<dbReference type="Gene3D" id="3.30.565.10">
    <property type="entry name" value="Histidine kinase-like ATPase, C-terminal domain"/>
    <property type="match status" value="1"/>
</dbReference>
<keyword evidence="3" id="KW-0597">Phosphoprotein</keyword>